<organism evidence="2 4">
    <name type="scientific">Chryseobacterium balustinum</name>
    <dbReference type="NCBI Taxonomy" id="246"/>
    <lineage>
        <taxon>Bacteria</taxon>
        <taxon>Pseudomonadati</taxon>
        <taxon>Bacteroidota</taxon>
        <taxon>Flavobacteriia</taxon>
        <taxon>Flavobacteriales</taxon>
        <taxon>Weeksellaceae</taxon>
        <taxon>Chryseobacterium group</taxon>
        <taxon>Chryseobacterium</taxon>
    </lineage>
</organism>
<dbReference type="EMBL" id="UAVR01000011">
    <property type="protein sequence ID" value="SQA90076.1"/>
    <property type="molecule type" value="Genomic_DNA"/>
</dbReference>
<protein>
    <submittedName>
        <fullName evidence="2">Uncharacterized protein</fullName>
    </submittedName>
</protein>
<dbReference type="EMBL" id="FUZE01000014">
    <property type="protein sequence ID" value="SKB91658.1"/>
    <property type="molecule type" value="Genomic_DNA"/>
</dbReference>
<gene>
    <name evidence="2" type="ORF">NCTC11212_02288</name>
    <name evidence="1" type="ORF">SAMN05421800_11430</name>
</gene>
<sequence>MKITNRFKCYIKSYQNFNELQLHLVRFLTFSMQITIQAGTRKTVINTLKTIRKNIDESLRYFCGGFVISDYGYPKSFFPQGQQNIFAIENRIASRAMLNLELARDYIRKKIKTIDENIFSIVVND</sequence>
<evidence type="ECO:0000313" key="3">
    <source>
        <dbReference type="Proteomes" id="UP000190669"/>
    </source>
</evidence>
<dbReference type="Proteomes" id="UP000190669">
    <property type="component" value="Unassembled WGS sequence"/>
</dbReference>
<evidence type="ECO:0000313" key="4">
    <source>
        <dbReference type="Proteomes" id="UP000251937"/>
    </source>
</evidence>
<dbReference type="AlphaFoldDB" id="A0AAX2IKW9"/>
<reference evidence="2 4" key="2">
    <citation type="submission" date="2018-06" db="EMBL/GenBank/DDBJ databases">
        <authorList>
            <consortium name="Pathogen Informatics"/>
            <person name="Doyle S."/>
        </authorList>
    </citation>
    <scope>NUCLEOTIDE SEQUENCE [LARGE SCALE GENOMIC DNA]</scope>
    <source>
        <strain evidence="2 4">NCTC11212</strain>
    </source>
</reference>
<accession>A0AAX2IKW9</accession>
<evidence type="ECO:0000313" key="2">
    <source>
        <dbReference type="EMBL" id="SQA90076.1"/>
    </source>
</evidence>
<comment type="caution">
    <text evidence="2">The sequence shown here is derived from an EMBL/GenBank/DDBJ whole genome shotgun (WGS) entry which is preliminary data.</text>
</comment>
<name>A0AAX2IKW9_9FLAO</name>
<evidence type="ECO:0000313" key="1">
    <source>
        <dbReference type="EMBL" id="SKB91658.1"/>
    </source>
</evidence>
<reference evidence="1 3" key="1">
    <citation type="submission" date="2017-02" db="EMBL/GenBank/DDBJ databases">
        <authorList>
            <person name="Varghese N."/>
            <person name="Submissions S."/>
        </authorList>
    </citation>
    <scope>NUCLEOTIDE SEQUENCE [LARGE SCALE GENOMIC DNA]</scope>
    <source>
        <strain evidence="1 3">DSM 16775</strain>
    </source>
</reference>
<keyword evidence="3" id="KW-1185">Reference proteome</keyword>
<proteinExistence type="predicted"/>
<dbReference type="Proteomes" id="UP000251937">
    <property type="component" value="Unassembled WGS sequence"/>
</dbReference>